<keyword evidence="2" id="KW-0812">Transmembrane</keyword>
<dbReference type="AlphaFoldDB" id="A0A4P2PY48"/>
<keyword evidence="2" id="KW-0472">Membrane</keyword>
<dbReference type="RefSeq" id="WP_129347071.1">
    <property type="nucleotide sequence ID" value="NZ_CP012670.1"/>
</dbReference>
<feature type="transmembrane region" description="Helical" evidence="2">
    <location>
        <begin position="84"/>
        <end position="103"/>
    </location>
</feature>
<feature type="transmembrane region" description="Helical" evidence="2">
    <location>
        <begin position="124"/>
        <end position="151"/>
    </location>
</feature>
<dbReference type="OrthoDB" id="5517637at2"/>
<sequence>MADESSAPGASAQAVQPLRPAEGEAERRAPAHLAVRLGMEMAGSRLRARRPLLSLGLGLSLAIAAAVIEVSFGSSGAVDRALLATFRLILPLTLFALAADVACRTTLRDAAWPAARFGAPSHHVALGIALATALAAALVGALLALAVVVIARSPGDAPFVRDVLISGWVGALTGAAYAGWFSFGATFLRHGRGRFVLLAADFLLGGSAGAAGALLPRGHAVNLLGGPAPLGLGQPASAGLLALSALLLVLASAARSRD</sequence>
<feature type="transmembrane region" description="Helical" evidence="2">
    <location>
        <begin position="195"/>
        <end position="215"/>
    </location>
</feature>
<keyword evidence="2" id="KW-1133">Transmembrane helix</keyword>
<feature type="region of interest" description="Disordered" evidence="1">
    <location>
        <begin position="1"/>
        <end position="25"/>
    </location>
</feature>
<dbReference type="Proteomes" id="UP000295781">
    <property type="component" value="Chromosome"/>
</dbReference>
<feature type="transmembrane region" description="Helical" evidence="2">
    <location>
        <begin position="52"/>
        <end position="72"/>
    </location>
</feature>
<feature type="transmembrane region" description="Helical" evidence="2">
    <location>
        <begin position="235"/>
        <end position="254"/>
    </location>
</feature>
<reference evidence="3 4" key="1">
    <citation type="submission" date="2015-09" db="EMBL/GenBank/DDBJ databases">
        <title>Sorangium comparison.</title>
        <authorList>
            <person name="Zaburannyi N."/>
            <person name="Bunk B."/>
            <person name="Overmann J."/>
            <person name="Mueller R."/>
        </authorList>
    </citation>
    <scope>NUCLEOTIDE SEQUENCE [LARGE SCALE GENOMIC DNA]</scope>
    <source>
        <strain evidence="3 4">So ceGT47</strain>
    </source>
</reference>
<evidence type="ECO:0000313" key="4">
    <source>
        <dbReference type="Proteomes" id="UP000295781"/>
    </source>
</evidence>
<proteinExistence type="predicted"/>
<gene>
    <name evidence="3" type="ORF">SOCEGT47_022940</name>
</gene>
<feature type="transmembrane region" description="Helical" evidence="2">
    <location>
        <begin position="163"/>
        <end position="183"/>
    </location>
</feature>
<evidence type="ECO:0000256" key="1">
    <source>
        <dbReference type="SAM" id="MobiDB-lite"/>
    </source>
</evidence>
<dbReference type="EMBL" id="CP012670">
    <property type="protein sequence ID" value="AUX21805.1"/>
    <property type="molecule type" value="Genomic_DNA"/>
</dbReference>
<evidence type="ECO:0000313" key="3">
    <source>
        <dbReference type="EMBL" id="AUX21805.1"/>
    </source>
</evidence>
<accession>A0A4P2PY48</accession>
<name>A0A4P2PY48_SORCE</name>
<organism evidence="3 4">
    <name type="scientific">Sorangium cellulosum</name>
    <name type="common">Polyangium cellulosum</name>
    <dbReference type="NCBI Taxonomy" id="56"/>
    <lineage>
        <taxon>Bacteria</taxon>
        <taxon>Pseudomonadati</taxon>
        <taxon>Myxococcota</taxon>
        <taxon>Polyangia</taxon>
        <taxon>Polyangiales</taxon>
        <taxon>Polyangiaceae</taxon>
        <taxon>Sorangium</taxon>
    </lineage>
</organism>
<evidence type="ECO:0000256" key="2">
    <source>
        <dbReference type="SAM" id="Phobius"/>
    </source>
</evidence>
<protein>
    <submittedName>
        <fullName evidence="3">Uncharacterized protein</fullName>
    </submittedName>
</protein>